<dbReference type="EMBL" id="LAZR01000113">
    <property type="protein sequence ID" value="KKN90036.1"/>
    <property type="molecule type" value="Genomic_DNA"/>
</dbReference>
<gene>
    <name evidence="1" type="ORF">LCGC14_0231490</name>
</gene>
<evidence type="ECO:0008006" key="2">
    <source>
        <dbReference type="Google" id="ProtNLM"/>
    </source>
</evidence>
<comment type="caution">
    <text evidence="1">The sequence shown here is derived from an EMBL/GenBank/DDBJ whole genome shotgun (WGS) entry which is preliminary data.</text>
</comment>
<protein>
    <recommendedName>
        <fullName evidence="2">VWFA domain-containing protein</fullName>
    </recommendedName>
</protein>
<sequence>MNQNIPAVSASLPAVRSQLMVPIHLPNSQFVSLSKDLESFLDFVITAKGRATFYNSKEEQEAAELEAHKKMFLYDRLLYGAVLALPGVMDRSRQQGILRLLSDKHSGGMLQTTKKHHAEMERNLLEYLCDGITVPRQLRTFVMAGQARINNMRTRKLILRHLLHTGAVGSLEMRAVRYRRKYGAILRHVWGQKLSGVIRSILQRPYQEWEPDETKLIRENVYRYIPGFPSPGIESRLAIAYALGSSVPYVTENPDAPIIAAVRKARNDLSKGERLPPEVLEGIRGQFHKEVKSGEVLELAKDQMSSKQRINVQAQAKREGVEVAFDPLKHDAVKLYIYAYEMGMTAEIRKALDKKAEDVAKTLPFHYENVGIIVDASASMYGHKTQKLHPIAVALAVEDVLRAASNLSTVHYVGGNGQGALIQPKGDTNLALSLVGLLEHEPDAVFVITDGYENAPAGRFGDTLERVRDMGIDTPVIQVSPVTGAESEGIRVLGGVSAAIPVVSPEALVSSALKLFINTDIKKAITMILTSTIKEHRLGDLGWFE</sequence>
<proteinExistence type="predicted"/>
<organism evidence="1">
    <name type="scientific">marine sediment metagenome</name>
    <dbReference type="NCBI Taxonomy" id="412755"/>
    <lineage>
        <taxon>unclassified sequences</taxon>
        <taxon>metagenomes</taxon>
        <taxon>ecological metagenomes</taxon>
    </lineage>
</organism>
<dbReference type="SUPFAM" id="SSF53300">
    <property type="entry name" value="vWA-like"/>
    <property type="match status" value="1"/>
</dbReference>
<reference evidence="1" key="1">
    <citation type="journal article" date="2015" name="Nature">
        <title>Complex archaea that bridge the gap between prokaryotes and eukaryotes.</title>
        <authorList>
            <person name="Spang A."/>
            <person name="Saw J.H."/>
            <person name="Jorgensen S.L."/>
            <person name="Zaremba-Niedzwiedzka K."/>
            <person name="Martijn J."/>
            <person name="Lind A.E."/>
            <person name="van Eijk R."/>
            <person name="Schleper C."/>
            <person name="Guy L."/>
            <person name="Ettema T.J."/>
        </authorList>
    </citation>
    <scope>NUCLEOTIDE SEQUENCE</scope>
</reference>
<dbReference type="InterPro" id="IPR036465">
    <property type="entry name" value="vWFA_dom_sf"/>
</dbReference>
<evidence type="ECO:0000313" key="1">
    <source>
        <dbReference type="EMBL" id="KKN90036.1"/>
    </source>
</evidence>
<dbReference type="AlphaFoldDB" id="A0A0F9WUK7"/>
<name>A0A0F9WUK7_9ZZZZ</name>
<accession>A0A0F9WUK7</accession>